<dbReference type="PANTHER" id="PTHR44943">
    <property type="entry name" value="CELLULOSE SYNTHASE OPERON PROTEIN C"/>
    <property type="match status" value="1"/>
</dbReference>
<dbReference type="InterPro" id="IPR051685">
    <property type="entry name" value="Ycf3/AcsC/BcsC/TPR_MFPF"/>
</dbReference>
<dbReference type="EMBL" id="MAYW01000049">
    <property type="protein sequence ID" value="ODS32761.1"/>
    <property type="molecule type" value="Genomic_DNA"/>
</dbReference>
<keyword evidence="1" id="KW-0677">Repeat</keyword>
<dbReference type="PROSITE" id="PS50293">
    <property type="entry name" value="TPR_REGION"/>
    <property type="match status" value="1"/>
</dbReference>
<evidence type="ECO:0000256" key="3">
    <source>
        <dbReference type="PROSITE-ProRule" id="PRU00339"/>
    </source>
</evidence>
<dbReference type="Proteomes" id="UP000094056">
    <property type="component" value="Unassembled WGS sequence"/>
</dbReference>
<comment type="caution">
    <text evidence="4">The sequence shown here is derived from an EMBL/GenBank/DDBJ whole genome shotgun (WGS) entry which is preliminary data.</text>
</comment>
<evidence type="ECO:0000256" key="1">
    <source>
        <dbReference type="ARBA" id="ARBA00022737"/>
    </source>
</evidence>
<reference evidence="4 5" key="1">
    <citation type="submission" date="2016-07" db="EMBL/GenBank/DDBJ databases">
        <title>Draft genome of Scalindua rubra, obtained from a brine-seawater interface in the Red Sea, sheds light on salt adaptation in anammox bacteria.</title>
        <authorList>
            <person name="Speth D.R."/>
            <person name="Lagkouvardos I."/>
            <person name="Wang Y."/>
            <person name="Qian P.-Y."/>
            <person name="Dutilh B.E."/>
            <person name="Jetten M.S."/>
        </authorList>
    </citation>
    <scope>NUCLEOTIDE SEQUENCE [LARGE SCALE GENOMIC DNA]</scope>
    <source>
        <strain evidence="4">BSI-1</strain>
    </source>
</reference>
<dbReference type="InterPro" id="IPR019734">
    <property type="entry name" value="TPR_rpt"/>
</dbReference>
<dbReference type="Gene3D" id="1.25.40.10">
    <property type="entry name" value="Tetratricopeptide repeat domain"/>
    <property type="match status" value="1"/>
</dbReference>
<sequence>MYANWLFDEMKNARLQPVVSTVESKSYIKQPRDDQLPTPNSQLTTHNIFREYRTVLSLNPSRINEVLEKFMSITHDYSELKRLLIDNPENHYKLAVFLQEKGYWHQSIPAFLDDMERTRTKIFNSQIPSIFPYYKALASGLMKDNQKKKAIELLREYIKSEEELDIDDYKSPNSHPQSKIQNSKSSNHYDLAKAHFWVADWAFYGGKKYGYGWNFVKYHHLKALELDPENNLYRLWYAIHLIYKNEYRTALGHLDVILKENPEHADAHFRLGQCYEGLSNLDIALRQYKKAISLAPDNEEYMEHYNNLKSLGNSKTY</sequence>
<evidence type="ECO:0000313" key="4">
    <source>
        <dbReference type="EMBL" id="ODS32761.1"/>
    </source>
</evidence>
<keyword evidence="2 3" id="KW-0802">TPR repeat</keyword>
<dbReference type="PANTHER" id="PTHR44943:SF8">
    <property type="entry name" value="TPR REPEAT-CONTAINING PROTEIN MJ0263"/>
    <property type="match status" value="1"/>
</dbReference>
<feature type="repeat" description="TPR" evidence="3">
    <location>
        <begin position="265"/>
        <end position="298"/>
    </location>
</feature>
<dbReference type="Pfam" id="PF00515">
    <property type="entry name" value="TPR_1"/>
    <property type="match status" value="1"/>
</dbReference>
<name>A0A1E3XAU6_9BACT</name>
<organism evidence="4 5">
    <name type="scientific">Candidatus Scalindua rubra</name>
    <dbReference type="NCBI Taxonomy" id="1872076"/>
    <lineage>
        <taxon>Bacteria</taxon>
        <taxon>Pseudomonadati</taxon>
        <taxon>Planctomycetota</taxon>
        <taxon>Candidatus Brocadiia</taxon>
        <taxon>Candidatus Brocadiales</taxon>
        <taxon>Candidatus Scalinduaceae</taxon>
        <taxon>Candidatus Scalindua</taxon>
    </lineage>
</organism>
<dbReference type="SMART" id="SM00028">
    <property type="entry name" value="TPR"/>
    <property type="match status" value="2"/>
</dbReference>
<dbReference type="InterPro" id="IPR011990">
    <property type="entry name" value="TPR-like_helical_dom_sf"/>
</dbReference>
<protein>
    <submittedName>
        <fullName evidence="4">Uncharacterized protein</fullName>
    </submittedName>
</protein>
<dbReference type="AlphaFoldDB" id="A0A1E3XAU6"/>
<gene>
    <name evidence="4" type="ORF">SCARUB_02081</name>
</gene>
<evidence type="ECO:0000256" key="2">
    <source>
        <dbReference type="ARBA" id="ARBA00022803"/>
    </source>
</evidence>
<evidence type="ECO:0000313" key="5">
    <source>
        <dbReference type="Proteomes" id="UP000094056"/>
    </source>
</evidence>
<dbReference type="PROSITE" id="PS50005">
    <property type="entry name" value="TPR"/>
    <property type="match status" value="1"/>
</dbReference>
<dbReference type="SUPFAM" id="SSF48452">
    <property type="entry name" value="TPR-like"/>
    <property type="match status" value="1"/>
</dbReference>
<accession>A0A1E3XAU6</accession>
<proteinExistence type="predicted"/>
<dbReference type="PATRIC" id="fig|1872076.5.peg.2451"/>